<dbReference type="GO" id="GO:0016787">
    <property type="term" value="F:hydrolase activity"/>
    <property type="evidence" value="ECO:0007669"/>
    <property type="project" value="UniProtKB-KW"/>
</dbReference>
<evidence type="ECO:0000259" key="8">
    <source>
        <dbReference type="Pfam" id="PF12146"/>
    </source>
</evidence>
<evidence type="ECO:0000256" key="7">
    <source>
        <dbReference type="SAM" id="SignalP"/>
    </source>
</evidence>
<feature type="signal peptide" evidence="7">
    <location>
        <begin position="1"/>
        <end position="18"/>
    </location>
</feature>
<dbReference type="RefSeq" id="WP_132071165.1">
    <property type="nucleotide sequence ID" value="NZ_SMLH01000005.1"/>
</dbReference>
<dbReference type="Pfam" id="PF12146">
    <property type="entry name" value="Hydrolase_4"/>
    <property type="match status" value="1"/>
</dbReference>
<evidence type="ECO:0000256" key="2">
    <source>
        <dbReference type="ARBA" id="ARBA00012568"/>
    </source>
</evidence>
<keyword evidence="10" id="KW-1185">Reference proteome</keyword>
<dbReference type="PRINTS" id="PR00793">
    <property type="entry name" value="PROAMNOPTASE"/>
</dbReference>
<evidence type="ECO:0000313" key="9">
    <source>
        <dbReference type="EMBL" id="TDE28722.1"/>
    </source>
</evidence>
<dbReference type="EMBL" id="SMLH01000005">
    <property type="protein sequence ID" value="TDE28722.1"/>
    <property type="molecule type" value="Genomic_DNA"/>
</dbReference>
<organism evidence="9 10">
    <name type="scientific">Flavobacterium ranwuense</name>
    <dbReference type="NCBI Taxonomy" id="2541725"/>
    <lineage>
        <taxon>Bacteria</taxon>
        <taxon>Pseudomonadati</taxon>
        <taxon>Bacteroidota</taxon>
        <taxon>Flavobacteriia</taxon>
        <taxon>Flavobacteriales</taxon>
        <taxon>Flavobacteriaceae</taxon>
        <taxon>Flavobacterium</taxon>
    </lineage>
</organism>
<dbReference type="Proteomes" id="UP000294685">
    <property type="component" value="Unassembled WGS sequence"/>
</dbReference>
<dbReference type="Gene3D" id="3.40.50.1820">
    <property type="entry name" value="alpha/beta hydrolase"/>
    <property type="match status" value="1"/>
</dbReference>
<evidence type="ECO:0000313" key="10">
    <source>
        <dbReference type="Proteomes" id="UP000294685"/>
    </source>
</evidence>
<sequence>MKITSLFILFLFPFLCLAQLKETAKDSNTHLAFGNAQTKITLNDSALKNQIFEEKYVVINGIEQWVTIKGNSSKPIILFIHGGPGSPISPYIDVLYKDLEKDFIIVQWDQRGTGRTYGRNTPPEELTPEYLKANPLTLEQMTSDGVEVSKYLLEYLGKQKMILSGTSWGSALGVKIATKRPDLFYAYVGHSQIVNPTIDIEAYTKIYKMAEGKNDKEALEILNSIGKPPYSSAKNVGLLFRIVKKYERANSTPAPENWFQLSPAYDNNTDNKNREDGDDYSFVNFVGDDKLGVQSMTATINLMRDNLDFKIPVYLIQGNEDILTPKENSKKYFDEIKAPKKEYYLLPKAAHGFNKSVVETQYKIFRSIKTL</sequence>
<dbReference type="EC" id="3.4.11.5" evidence="2"/>
<dbReference type="PANTHER" id="PTHR43722">
    <property type="entry name" value="PROLINE IMINOPEPTIDASE"/>
    <property type="match status" value="1"/>
</dbReference>
<dbReference type="InterPro" id="IPR022742">
    <property type="entry name" value="Hydrolase_4"/>
</dbReference>
<gene>
    <name evidence="9" type="ORF">E0I61_10015</name>
</gene>
<comment type="catalytic activity">
    <reaction evidence="1">
        <text>Release of N-terminal proline from a peptide.</text>
        <dbReference type="EC" id="3.4.11.5"/>
    </reaction>
</comment>
<keyword evidence="5 9" id="KW-0378">Hydrolase</keyword>
<dbReference type="InterPro" id="IPR029058">
    <property type="entry name" value="AB_hydrolase_fold"/>
</dbReference>
<feature type="chain" id="PRO_5046013868" description="Proline iminopeptidase" evidence="7">
    <location>
        <begin position="19"/>
        <end position="371"/>
    </location>
</feature>
<keyword evidence="4" id="KW-0963">Cytoplasm</keyword>
<dbReference type="PANTHER" id="PTHR43722:SF1">
    <property type="entry name" value="PROLINE IMINOPEPTIDASE"/>
    <property type="match status" value="1"/>
</dbReference>
<comment type="caution">
    <text evidence="9">The sequence shown here is derived from an EMBL/GenBank/DDBJ whole genome shotgun (WGS) entry which is preliminary data.</text>
</comment>
<evidence type="ECO:0000256" key="3">
    <source>
        <dbReference type="ARBA" id="ARBA00021843"/>
    </source>
</evidence>
<evidence type="ECO:0000256" key="1">
    <source>
        <dbReference type="ARBA" id="ARBA00001585"/>
    </source>
</evidence>
<name>A0ABY2DQB3_9FLAO</name>
<feature type="domain" description="Serine aminopeptidase S33" evidence="8">
    <location>
        <begin position="73"/>
        <end position="352"/>
    </location>
</feature>
<evidence type="ECO:0000256" key="4">
    <source>
        <dbReference type="ARBA" id="ARBA00022490"/>
    </source>
</evidence>
<protein>
    <recommendedName>
        <fullName evidence="3">Proline iminopeptidase</fullName>
        <ecNumber evidence="2">3.4.11.5</ecNumber>
    </recommendedName>
    <alternativeName>
        <fullName evidence="6">Prolyl aminopeptidase</fullName>
    </alternativeName>
</protein>
<dbReference type="InterPro" id="IPR005944">
    <property type="entry name" value="Pro_iminopeptidase"/>
</dbReference>
<dbReference type="SUPFAM" id="SSF53474">
    <property type="entry name" value="alpha/beta-Hydrolases"/>
    <property type="match status" value="1"/>
</dbReference>
<dbReference type="InterPro" id="IPR002410">
    <property type="entry name" value="Peptidase_S33"/>
</dbReference>
<reference evidence="9 10" key="1">
    <citation type="submission" date="2019-03" db="EMBL/GenBank/DDBJ databases">
        <title>Novel species of Flavobacterium.</title>
        <authorList>
            <person name="Liu Q."/>
            <person name="Xin Y.-H."/>
        </authorList>
    </citation>
    <scope>NUCLEOTIDE SEQUENCE [LARGE SCALE GENOMIC DNA]</scope>
    <source>
        <strain evidence="9 10">LB2P22</strain>
    </source>
</reference>
<proteinExistence type="predicted"/>
<evidence type="ECO:0000256" key="5">
    <source>
        <dbReference type="ARBA" id="ARBA00022801"/>
    </source>
</evidence>
<accession>A0ABY2DQB3</accession>
<keyword evidence="7" id="KW-0732">Signal</keyword>
<evidence type="ECO:0000256" key="6">
    <source>
        <dbReference type="ARBA" id="ARBA00029605"/>
    </source>
</evidence>